<dbReference type="EnsemblPlants" id="PGSC0003DMT400085449">
    <property type="protein sequence ID" value="PGSC0003DMT400085449"/>
    <property type="gene ID" value="PGSC0003DMG400035020"/>
</dbReference>
<name>M1D9I7_SOLTU</name>
<dbReference type="PaxDb" id="4113-PGSC0003DMT400085449"/>
<evidence type="ECO:0000313" key="1">
    <source>
        <dbReference type="EnsemblPlants" id="PGSC0003DMT400085449"/>
    </source>
</evidence>
<reference evidence="2" key="1">
    <citation type="journal article" date="2011" name="Nature">
        <title>Genome sequence and analysis of the tuber crop potato.</title>
        <authorList>
            <consortium name="The Potato Genome Sequencing Consortium"/>
        </authorList>
    </citation>
    <scope>NUCLEOTIDE SEQUENCE [LARGE SCALE GENOMIC DNA]</scope>
    <source>
        <strain evidence="2">cv. DM1-3 516 R44</strain>
    </source>
</reference>
<dbReference type="Proteomes" id="UP000011115">
    <property type="component" value="Unassembled WGS sequence"/>
</dbReference>
<dbReference type="HOGENOM" id="CLU_2089085_0_0_1"/>
<dbReference type="InParanoid" id="M1D9I7"/>
<proteinExistence type="predicted"/>
<dbReference type="AlphaFoldDB" id="M1D9I7"/>
<organism evidence="1 2">
    <name type="scientific">Solanum tuberosum</name>
    <name type="common">Potato</name>
    <dbReference type="NCBI Taxonomy" id="4113"/>
    <lineage>
        <taxon>Eukaryota</taxon>
        <taxon>Viridiplantae</taxon>
        <taxon>Streptophyta</taxon>
        <taxon>Embryophyta</taxon>
        <taxon>Tracheophyta</taxon>
        <taxon>Spermatophyta</taxon>
        <taxon>Magnoliopsida</taxon>
        <taxon>eudicotyledons</taxon>
        <taxon>Gunneridae</taxon>
        <taxon>Pentapetalae</taxon>
        <taxon>asterids</taxon>
        <taxon>lamiids</taxon>
        <taxon>Solanales</taxon>
        <taxon>Solanaceae</taxon>
        <taxon>Solanoideae</taxon>
        <taxon>Solaneae</taxon>
        <taxon>Solanum</taxon>
    </lineage>
</organism>
<evidence type="ECO:0000313" key="2">
    <source>
        <dbReference type="Proteomes" id="UP000011115"/>
    </source>
</evidence>
<dbReference type="Gramene" id="PGSC0003DMT400085449">
    <property type="protein sequence ID" value="PGSC0003DMT400085449"/>
    <property type="gene ID" value="PGSC0003DMG400035020"/>
</dbReference>
<reference evidence="1" key="2">
    <citation type="submission" date="2015-06" db="UniProtKB">
        <authorList>
            <consortium name="EnsemblPlants"/>
        </authorList>
    </citation>
    <scope>IDENTIFICATION</scope>
    <source>
        <strain evidence="1">DM1-3 516 R44</strain>
    </source>
</reference>
<protein>
    <submittedName>
        <fullName evidence="1">Uncharacterized protein</fullName>
    </submittedName>
</protein>
<accession>M1D9I7</accession>
<keyword evidence="2" id="KW-1185">Reference proteome</keyword>
<sequence length="117" mass="13373">MRFTIEGRGGKELMVIELYLRLVNKHCCSLDSDLTVYPSNFAGGPFYQPLHPSTYRSSLILCCHINLQRLPHRSSQREYFLFHKEIRRRDGKDMHAMVVVVSPSGSNIGSHLKVLIG</sequence>